<keyword evidence="1" id="KW-0479">Metal-binding</keyword>
<comment type="caution">
    <text evidence="9">The sequence shown here is derived from an EMBL/GenBank/DDBJ whole genome shotgun (WGS) entry which is preliminary data.</text>
</comment>
<gene>
    <name evidence="9" type="ORF">MOQ_001450</name>
</gene>
<dbReference type="GO" id="GO:0046872">
    <property type="term" value="F:metal ion binding"/>
    <property type="evidence" value="ECO:0007669"/>
    <property type="project" value="UniProtKB-KW"/>
</dbReference>
<dbReference type="OrthoDB" id="1741334at2759"/>
<feature type="region of interest" description="Disordered" evidence="7">
    <location>
        <begin position="53"/>
        <end position="77"/>
    </location>
</feature>
<feature type="signal peptide" evidence="8">
    <location>
        <begin position="1"/>
        <end position="17"/>
    </location>
</feature>
<evidence type="ECO:0000256" key="2">
    <source>
        <dbReference type="ARBA" id="ARBA00022741"/>
    </source>
</evidence>
<keyword evidence="3" id="KW-0067">ATP-binding</keyword>
<dbReference type="PANTHER" id="PTHR42961:SF2">
    <property type="entry name" value="IRON-SULFUR PROTEIN NUBPL"/>
    <property type="match status" value="1"/>
</dbReference>
<evidence type="ECO:0000256" key="3">
    <source>
        <dbReference type="ARBA" id="ARBA00022840"/>
    </source>
</evidence>
<dbReference type="AlphaFoldDB" id="K2NTH5"/>
<dbReference type="GO" id="GO:0016226">
    <property type="term" value="P:iron-sulfur cluster assembly"/>
    <property type="evidence" value="ECO:0007669"/>
    <property type="project" value="InterPro"/>
</dbReference>
<evidence type="ECO:0000256" key="7">
    <source>
        <dbReference type="SAM" id="MobiDB-lite"/>
    </source>
</evidence>
<dbReference type="Proteomes" id="UP000007350">
    <property type="component" value="Unassembled WGS sequence"/>
</dbReference>
<feature type="chain" id="PRO_5003865787" description="MRP protein-like protein" evidence="8">
    <location>
        <begin position="18"/>
        <end position="374"/>
    </location>
</feature>
<keyword evidence="2" id="KW-0547">Nucleotide-binding</keyword>
<keyword evidence="5" id="KW-0411">Iron-sulfur</keyword>
<evidence type="ECO:0000256" key="5">
    <source>
        <dbReference type="ARBA" id="ARBA00023014"/>
    </source>
</evidence>
<dbReference type="PANTHER" id="PTHR42961">
    <property type="entry name" value="IRON-SULFUR PROTEIN NUBPL"/>
    <property type="match status" value="1"/>
</dbReference>
<dbReference type="InterPro" id="IPR027417">
    <property type="entry name" value="P-loop_NTPase"/>
</dbReference>
<evidence type="ECO:0000256" key="6">
    <source>
        <dbReference type="ARBA" id="ARBA00024036"/>
    </source>
</evidence>
<dbReference type="GO" id="GO:0140663">
    <property type="term" value="F:ATP-dependent FeS chaperone activity"/>
    <property type="evidence" value="ECO:0007669"/>
    <property type="project" value="InterPro"/>
</dbReference>
<dbReference type="EMBL" id="AHKC01005835">
    <property type="protein sequence ID" value="EKF38341.1"/>
    <property type="molecule type" value="Genomic_DNA"/>
</dbReference>
<evidence type="ECO:0000256" key="1">
    <source>
        <dbReference type="ARBA" id="ARBA00022723"/>
    </source>
</evidence>
<proteinExistence type="inferred from homology"/>
<dbReference type="SUPFAM" id="SSF52540">
    <property type="entry name" value="P-loop containing nucleoside triphosphate hydrolases"/>
    <property type="match status" value="1"/>
</dbReference>
<dbReference type="InterPro" id="IPR033756">
    <property type="entry name" value="YlxH/NBP35"/>
</dbReference>
<dbReference type="CDD" id="cd02037">
    <property type="entry name" value="Mrp_NBP35"/>
    <property type="match status" value="1"/>
</dbReference>
<evidence type="ECO:0000313" key="9">
    <source>
        <dbReference type="EMBL" id="EKF38341.1"/>
    </source>
</evidence>
<keyword evidence="10" id="KW-1185">Reference proteome</keyword>
<keyword evidence="8" id="KW-0732">Signal</keyword>
<dbReference type="FunFam" id="3.40.50.300:FF:001119">
    <property type="entry name" value="Iron-sulfur cluster carrier protein"/>
    <property type="match status" value="1"/>
</dbReference>
<dbReference type="GO" id="GO:0051539">
    <property type="term" value="F:4 iron, 4 sulfur cluster binding"/>
    <property type="evidence" value="ECO:0007669"/>
    <property type="project" value="TreeGrafter"/>
</dbReference>
<name>K2NTH5_TRYCR</name>
<comment type="similarity">
    <text evidence="6">Belongs to the Mrp/NBP35 ATP-binding proteins family.</text>
</comment>
<dbReference type="Gene3D" id="3.40.50.300">
    <property type="entry name" value="P-loop containing nucleotide triphosphate hydrolases"/>
    <property type="match status" value="1"/>
</dbReference>
<dbReference type="HAMAP" id="MF_02040">
    <property type="entry name" value="Mrp_NBP35"/>
    <property type="match status" value="1"/>
</dbReference>
<evidence type="ECO:0008006" key="11">
    <source>
        <dbReference type="Google" id="ProtNLM"/>
    </source>
</evidence>
<dbReference type="GO" id="GO:0032981">
    <property type="term" value="P:mitochondrial respiratory chain complex I assembly"/>
    <property type="evidence" value="ECO:0007669"/>
    <property type="project" value="TreeGrafter"/>
</dbReference>
<organism evidence="9 10">
    <name type="scientific">Trypanosoma cruzi marinkellei</name>
    <dbReference type="NCBI Taxonomy" id="85056"/>
    <lineage>
        <taxon>Eukaryota</taxon>
        <taxon>Discoba</taxon>
        <taxon>Euglenozoa</taxon>
        <taxon>Kinetoplastea</taxon>
        <taxon>Metakinetoplastina</taxon>
        <taxon>Trypanosomatida</taxon>
        <taxon>Trypanosomatidae</taxon>
        <taxon>Trypanosoma</taxon>
        <taxon>Schizotrypanum</taxon>
    </lineage>
</organism>
<evidence type="ECO:0000256" key="4">
    <source>
        <dbReference type="ARBA" id="ARBA00023004"/>
    </source>
</evidence>
<keyword evidence="4" id="KW-0408">Iron</keyword>
<reference evidence="9 10" key="1">
    <citation type="journal article" date="2012" name="BMC Genomics">
        <title>Comparative genomic analysis of human infective Trypanosoma cruzi lineages with the bat-restricted subspecies T. cruzi marinkellei.</title>
        <authorList>
            <person name="Franzen O."/>
            <person name="Talavera-Lopez C."/>
            <person name="Ochaya S."/>
            <person name="Butler C.E."/>
            <person name="Messenger L.A."/>
            <person name="Lewis M.D."/>
            <person name="Llewellyn M.S."/>
            <person name="Marinkelle C.J."/>
            <person name="Tyler K.M."/>
            <person name="Miles M.A."/>
            <person name="Andersson B."/>
        </authorList>
    </citation>
    <scope>NUCLEOTIDE SEQUENCE [LARGE SCALE GENOMIC DNA]</scope>
    <source>
        <strain evidence="9 10">B7</strain>
    </source>
</reference>
<protein>
    <recommendedName>
        <fullName evidence="11">MRP protein-like protein</fullName>
    </recommendedName>
</protein>
<dbReference type="InterPro" id="IPR019591">
    <property type="entry name" value="Mrp/NBP35_ATP-bd"/>
</dbReference>
<sequence>MSVFLHFLFSCLSYTLCVPTHIYMYIYICVKTPLSPRGLFFLERIKDPLTSSLQEQKQKRKKKKRGSETNHVANGGKERVRVASLQQSTRMNFSRVAIPGVKQTITLCSAKGGVGKSTCSVNVALALKNMGFSVGIVDADITGPSIPTMMSVDASQVETYRVAGSDRFAPPTNFGVKVMSMGLVVPYDEAIAVRGPMVNKYIRALLFQTDWDELDYLVIDMPPGTNDVHLTLTQEVVLTGAVILSTPQRVALVDVRRGIDMFAAVNTPILGIVENMSYFACGHCGTRHNLFGTGGVKATAEELGVPFLGEIPFVPRIMQDTDAGYPPTLRGDDTMEAAEPFYKLAERIHDAVVALKTNKTNKHTGAGPSIHFDG</sequence>
<dbReference type="Pfam" id="PF10609">
    <property type="entry name" value="ParA"/>
    <property type="match status" value="1"/>
</dbReference>
<dbReference type="InterPro" id="IPR044304">
    <property type="entry name" value="NUBPL-like"/>
</dbReference>
<accession>K2NTH5</accession>
<dbReference type="GO" id="GO:0005524">
    <property type="term" value="F:ATP binding"/>
    <property type="evidence" value="ECO:0007669"/>
    <property type="project" value="UniProtKB-KW"/>
</dbReference>
<dbReference type="GO" id="GO:0005739">
    <property type="term" value="C:mitochondrion"/>
    <property type="evidence" value="ECO:0007669"/>
    <property type="project" value="TreeGrafter"/>
</dbReference>
<evidence type="ECO:0000256" key="8">
    <source>
        <dbReference type="SAM" id="SignalP"/>
    </source>
</evidence>
<evidence type="ECO:0000313" key="10">
    <source>
        <dbReference type="Proteomes" id="UP000007350"/>
    </source>
</evidence>